<proteinExistence type="predicted"/>
<name>A0A284RDA2_ARMOS</name>
<evidence type="ECO:0000313" key="2">
    <source>
        <dbReference type="Proteomes" id="UP000219338"/>
    </source>
</evidence>
<gene>
    <name evidence="1" type="ORF">ARMOST_10042</name>
</gene>
<sequence>MHKWRDLVVEARQWAKSLLISTVLKAVGMMQDEDDAQESVVVSTVDGPVDVRCYFVPDTLLSEGHPIRRDGTDQGDAM</sequence>
<accession>A0A284RDA2</accession>
<keyword evidence="2" id="KW-1185">Reference proteome</keyword>
<protein>
    <submittedName>
        <fullName evidence="1">Uncharacterized protein</fullName>
    </submittedName>
</protein>
<organism evidence="1 2">
    <name type="scientific">Armillaria ostoyae</name>
    <name type="common">Armillaria root rot fungus</name>
    <dbReference type="NCBI Taxonomy" id="47428"/>
    <lineage>
        <taxon>Eukaryota</taxon>
        <taxon>Fungi</taxon>
        <taxon>Dikarya</taxon>
        <taxon>Basidiomycota</taxon>
        <taxon>Agaricomycotina</taxon>
        <taxon>Agaricomycetes</taxon>
        <taxon>Agaricomycetidae</taxon>
        <taxon>Agaricales</taxon>
        <taxon>Marasmiineae</taxon>
        <taxon>Physalacriaceae</taxon>
        <taxon>Armillaria</taxon>
    </lineage>
</organism>
<evidence type="ECO:0000313" key="1">
    <source>
        <dbReference type="EMBL" id="SJL06700.1"/>
    </source>
</evidence>
<dbReference type="AlphaFoldDB" id="A0A284RDA2"/>
<reference evidence="2" key="1">
    <citation type="journal article" date="2017" name="Nat. Ecol. Evol.">
        <title>Genome expansion and lineage-specific genetic innovations in the forest pathogenic fungi Armillaria.</title>
        <authorList>
            <person name="Sipos G."/>
            <person name="Prasanna A.N."/>
            <person name="Walter M.C."/>
            <person name="O'Connor E."/>
            <person name="Balint B."/>
            <person name="Krizsan K."/>
            <person name="Kiss B."/>
            <person name="Hess J."/>
            <person name="Varga T."/>
            <person name="Slot J."/>
            <person name="Riley R."/>
            <person name="Boka B."/>
            <person name="Rigling D."/>
            <person name="Barry K."/>
            <person name="Lee J."/>
            <person name="Mihaltcheva S."/>
            <person name="LaButti K."/>
            <person name="Lipzen A."/>
            <person name="Waldron R."/>
            <person name="Moloney N.M."/>
            <person name="Sperisen C."/>
            <person name="Kredics L."/>
            <person name="Vagvoelgyi C."/>
            <person name="Patrignani A."/>
            <person name="Fitzpatrick D."/>
            <person name="Nagy I."/>
            <person name="Doyle S."/>
            <person name="Anderson J.B."/>
            <person name="Grigoriev I.V."/>
            <person name="Gueldener U."/>
            <person name="Muensterkoetter M."/>
            <person name="Nagy L.G."/>
        </authorList>
    </citation>
    <scope>NUCLEOTIDE SEQUENCE [LARGE SCALE GENOMIC DNA]</scope>
    <source>
        <strain evidence="2">C18/9</strain>
    </source>
</reference>
<dbReference type="EMBL" id="FUEG01000007">
    <property type="protein sequence ID" value="SJL06700.1"/>
    <property type="molecule type" value="Genomic_DNA"/>
</dbReference>
<dbReference type="Proteomes" id="UP000219338">
    <property type="component" value="Unassembled WGS sequence"/>
</dbReference>